<dbReference type="Proteomes" id="UP000694843">
    <property type="component" value="Unplaced"/>
</dbReference>
<evidence type="ECO:0000313" key="2">
    <source>
        <dbReference type="Proteomes" id="UP000694843"/>
    </source>
</evidence>
<dbReference type="KEGG" id="hazt:108665546"/>
<protein>
    <submittedName>
        <fullName evidence="3">Uncharacterized protein LOC108665546</fullName>
    </submittedName>
</protein>
<feature type="region of interest" description="Disordered" evidence="1">
    <location>
        <begin position="1"/>
        <end position="83"/>
    </location>
</feature>
<feature type="compositionally biased region" description="Basic and acidic residues" evidence="1">
    <location>
        <begin position="178"/>
        <end position="199"/>
    </location>
</feature>
<gene>
    <name evidence="3" type="primary">LOC108665546</name>
</gene>
<feature type="compositionally biased region" description="Basic residues" evidence="1">
    <location>
        <begin position="48"/>
        <end position="64"/>
    </location>
</feature>
<dbReference type="AlphaFoldDB" id="A0A8B7N1U4"/>
<dbReference type="RefSeq" id="XP_018007801.1">
    <property type="nucleotide sequence ID" value="XM_018152312.2"/>
</dbReference>
<proteinExistence type="predicted"/>
<organism evidence="2 3">
    <name type="scientific">Hyalella azteca</name>
    <name type="common">Amphipod</name>
    <dbReference type="NCBI Taxonomy" id="294128"/>
    <lineage>
        <taxon>Eukaryota</taxon>
        <taxon>Metazoa</taxon>
        <taxon>Ecdysozoa</taxon>
        <taxon>Arthropoda</taxon>
        <taxon>Crustacea</taxon>
        <taxon>Multicrustacea</taxon>
        <taxon>Malacostraca</taxon>
        <taxon>Eumalacostraca</taxon>
        <taxon>Peracarida</taxon>
        <taxon>Amphipoda</taxon>
        <taxon>Senticaudata</taxon>
        <taxon>Talitrida</taxon>
        <taxon>Talitroidea</taxon>
        <taxon>Hyalellidae</taxon>
        <taxon>Hyalella</taxon>
    </lineage>
</organism>
<feature type="compositionally biased region" description="Basic and acidic residues" evidence="1">
    <location>
        <begin position="65"/>
        <end position="80"/>
    </location>
</feature>
<evidence type="ECO:0000313" key="3">
    <source>
        <dbReference type="RefSeq" id="XP_018007801.1"/>
    </source>
</evidence>
<sequence length="825" mass="93343">MSGEQARKETQDKQVESKPTLPLSLEAGTLRQDLNSHHEQHGKGTKAERRRMKRKMQRMRRKGCIQREDNNESEVRKAEEETMSMDLGEPSVLHVTTENEMEPCSKVTPRGRKRLRTLSNDCVTQVVTTPMSEKSSCEQEEQQAEEAGSGDEVLSNTEQLLHMNRKRLRCQAESSGGEYKENIDPKDENVSRDSAKDHPYQLRRHRAVRGNENIKQPNGTVSRVRQAPNPYSYKYLAMNETVTQRYVALCEVCSKPYRSRKLARHLRDTHKKDNATAKVLVQKALQHKRLVLLTATPINGRSIGKFVPEDVVEEMRRDMMRGSSSEFNMKQQKQKSRDQKSLRHQSPQPFLAVNNKQTDRLARRKGKALASQVATSNNLAQLKESFPKLNEVLNNFHVYLLQIAKTAKGRESANRSLNDIQTIVWDHLSDTDKRHGKHMDIPQVLRVLNQFLTSHRLKSAGIATPDTSKRTLISVAIFVYHIHRLELMSYAKYDRKPYVHSEELVPLPLQAASKLHNSPAIASWLAKVRQVALLNKEGFAIPAQLLAVAPSRSNAMNLGNILMTMIGIETGSHSLALTTFNMESFRKPQAITKEAIWYKITGEKIWCYILVSKNYARLLQTYVHLYRPWLTQDKENAAPVFVSPSSSTTEAQALLPSTADQIASNVICNIAKIPGCTGFTFLKFRLTIITYSQCCPHLTDVQKNDIMDDLGHFPSTVDKHLTTAKLIATTEEVSKFIQGLLKETDLLGNKISRFVASAGEVSESIQGLLEDFDQLENQISASAVNSVELSEIILSCIQTAEDAATNHGAGELFAWRMIRRMRNER</sequence>
<reference evidence="3" key="1">
    <citation type="submission" date="2025-08" db="UniProtKB">
        <authorList>
            <consortium name="RefSeq"/>
        </authorList>
    </citation>
    <scope>IDENTIFICATION</scope>
    <source>
        <tissue evidence="3">Whole organism</tissue>
    </source>
</reference>
<feature type="region of interest" description="Disordered" evidence="1">
    <location>
        <begin position="321"/>
        <end position="358"/>
    </location>
</feature>
<feature type="compositionally biased region" description="Basic and acidic residues" evidence="1">
    <location>
        <begin position="34"/>
        <end position="47"/>
    </location>
</feature>
<evidence type="ECO:0000256" key="1">
    <source>
        <dbReference type="SAM" id="MobiDB-lite"/>
    </source>
</evidence>
<dbReference type="GeneID" id="108665546"/>
<feature type="region of interest" description="Disordered" evidence="1">
    <location>
        <begin position="171"/>
        <end position="199"/>
    </location>
</feature>
<feature type="compositionally biased region" description="Basic and acidic residues" evidence="1">
    <location>
        <begin position="1"/>
        <end position="16"/>
    </location>
</feature>
<name>A0A8B7N1U4_HYAAZ</name>
<keyword evidence="2" id="KW-1185">Reference proteome</keyword>
<accession>A0A8B7N1U4</accession>
<feature type="region of interest" description="Disordered" evidence="1">
    <location>
        <begin position="130"/>
        <end position="152"/>
    </location>
</feature>